<reference evidence="10 11" key="1">
    <citation type="journal article" date="2020" name="Front. Microbiol.">
        <title>Single-cell genomics of novel Actinobacteria with the Wood-Ljungdahl pathway discovered in a serpentinizing system.</title>
        <authorList>
            <person name="Merino N."/>
            <person name="Kawai M."/>
            <person name="Boyd E.S."/>
            <person name="Colman D.R."/>
            <person name="McGlynn S.E."/>
            <person name="Nealson K.H."/>
            <person name="Kurokawa K."/>
            <person name="Hongoh Y."/>
        </authorList>
    </citation>
    <scope>NUCLEOTIDE SEQUENCE [LARGE SCALE GENOMIC DNA]</scope>
    <source>
        <strain evidence="6 12">S09_30</strain>
        <strain evidence="7 13">S34</strain>
        <strain evidence="8 11">S43</strain>
        <strain evidence="9 10">S47</strain>
    </source>
</reference>
<dbReference type="Gene3D" id="1.10.10.2830">
    <property type="match status" value="1"/>
</dbReference>
<dbReference type="InterPro" id="IPR004437">
    <property type="entry name" value="ParB/RepB/Spo0J"/>
</dbReference>
<evidence type="ECO:0000256" key="4">
    <source>
        <dbReference type="SAM" id="Coils"/>
    </source>
</evidence>
<dbReference type="EMBL" id="BLRZ01000082">
    <property type="protein sequence ID" value="GFP30611.1"/>
    <property type="molecule type" value="Genomic_DNA"/>
</dbReference>
<evidence type="ECO:0000256" key="2">
    <source>
        <dbReference type="ARBA" id="ARBA00022829"/>
    </source>
</evidence>
<keyword evidence="13" id="KW-1185">Reference proteome</keyword>
<dbReference type="InterPro" id="IPR003115">
    <property type="entry name" value="ParB_N"/>
</dbReference>
<dbReference type="Proteomes" id="UP000585609">
    <property type="component" value="Unassembled WGS sequence"/>
</dbReference>
<organism evidence="6 12">
    <name type="scientific">Candidatus Hakubella thermalkaliphila</name>
    <dbReference type="NCBI Taxonomy" id="2754717"/>
    <lineage>
        <taxon>Bacteria</taxon>
        <taxon>Bacillati</taxon>
        <taxon>Actinomycetota</taxon>
        <taxon>Actinomycetota incertae sedis</taxon>
        <taxon>Candidatus Hakubellales</taxon>
        <taxon>Candidatus Hakubellaceae</taxon>
        <taxon>Candidatus Hakubella</taxon>
    </lineage>
</organism>
<dbReference type="RefSeq" id="WP_176229590.1">
    <property type="nucleotide sequence ID" value="NZ_BLRZ01000082.1"/>
</dbReference>
<dbReference type="NCBIfam" id="TIGR00180">
    <property type="entry name" value="parB_part"/>
    <property type="match status" value="1"/>
</dbReference>
<comment type="similarity">
    <text evidence="1">Belongs to the ParB family.</text>
</comment>
<proteinExistence type="inferred from homology"/>
<evidence type="ECO:0000313" key="7">
    <source>
        <dbReference type="EMBL" id="GFP30611.1"/>
    </source>
</evidence>
<dbReference type="EMBL" id="BLRW01000057">
    <property type="protein sequence ID" value="GFP23140.1"/>
    <property type="molecule type" value="Genomic_DNA"/>
</dbReference>
<feature type="coiled-coil region" evidence="4">
    <location>
        <begin position="202"/>
        <end position="236"/>
    </location>
</feature>
<keyword evidence="4" id="KW-0175">Coiled coil</keyword>
<dbReference type="EMBL" id="BLSD01000016">
    <property type="protein sequence ID" value="GFP38798.1"/>
    <property type="molecule type" value="Genomic_DNA"/>
</dbReference>
<evidence type="ECO:0000313" key="13">
    <source>
        <dbReference type="Proteomes" id="UP000588083"/>
    </source>
</evidence>
<dbReference type="PANTHER" id="PTHR33375:SF1">
    <property type="entry name" value="CHROMOSOME-PARTITIONING PROTEIN PARB-RELATED"/>
    <property type="match status" value="1"/>
</dbReference>
<dbReference type="Gene3D" id="3.90.1530.30">
    <property type="match status" value="1"/>
</dbReference>
<dbReference type="PANTHER" id="PTHR33375">
    <property type="entry name" value="CHROMOSOME-PARTITIONING PROTEIN PARB-RELATED"/>
    <property type="match status" value="1"/>
</dbReference>
<evidence type="ECO:0000256" key="3">
    <source>
        <dbReference type="ARBA" id="ARBA00023125"/>
    </source>
</evidence>
<sequence length="302" mass="33668">MAKRGLGKGLSALIPSLEKPGGLAPSERRDAFRIEEIPISSITPSPRQPRQRFDPETLQELVASILAFGVVQPIIVRPKGGGYEVVAGERRWRAARAAGLKTIPSIVRRTSDIESLEMALIENVHRDDLNVIEEAYAYQQLIDDFNITHGELSKKVGRSRSAITNILRLLTLPIEVQAMVREGALSYGHGRSLLGLEDNQQIIRLAEKVAREELSVRQIEEEVRKIQLRKDSAHLKRAPKSLQPAKFPEIAEQLSDYLSVPVRVIMSKTKGRIEIEFGSLVDLERIYSLITGGRSGLEKPMS</sequence>
<evidence type="ECO:0000313" key="10">
    <source>
        <dbReference type="Proteomes" id="UP000569018"/>
    </source>
</evidence>
<dbReference type="Pfam" id="PF17762">
    <property type="entry name" value="HTH_ParB"/>
    <property type="match status" value="1"/>
</dbReference>
<dbReference type="InterPro" id="IPR050336">
    <property type="entry name" value="Chromosome_partition/occlusion"/>
</dbReference>
<dbReference type="GO" id="GO:0045881">
    <property type="term" value="P:positive regulation of sporulation resulting in formation of a cellular spore"/>
    <property type="evidence" value="ECO:0007669"/>
    <property type="project" value="TreeGrafter"/>
</dbReference>
<keyword evidence="2" id="KW-0159">Chromosome partition</keyword>
<dbReference type="SMART" id="SM00470">
    <property type="entry name" value="ParB"/>
    <property type="match status" value="1"/>
</dbReference>
<comment type="caution">
    <text evidence="6">The sequence shown here is derived from an EMBL/GenBank/DDBJ whole genome shotgun (WGS) entry which is preliminary data.</text>
</comment>
<accession>A0A6V8NUM4</accession>
<name>A0A6V8NUM4_9ACTN</name>
<dbReference type="FunFam" id="3.90.1530.30:FF:000001">
    <property type="entry name" value="Chromosome partitioning protein ParB"/>
    <property type="match status" value="1"/>
</dbReference>
<evidence type="ECO:0000313" key="11">
    <source>
        <dbReference type="Proteomes" id="UP000576480"/>
    </source>
</evidence>
<dbReference type="Proteomes" id="UP000569018">
    <property type="component" value="Unassembled WGS sequence"/>
</dbReference>
<dbReference type="FunFam" id="1.10.10.2830:FF:000001">
    <property type="entry name" value="Chromosome partitioning protein ParB"/>
    <property type="match status" value="1"/>
</dbReference>
<dbReference type="SUPFAM" id="SSF110849">
    <property type="entry name" value="ParB/Sulfiredoxin"/>
    <property type="match status" value="1"/>
</dbReference>
<evidence type="ECO:0000313" key="12">
    <source>
        <dbReference type="Proteomes" id="UP000585609"/>
    </source>
</evidence>
<dbReference type="AlphaFoldDB" id="A0A6V8NUM4"/>
<dbReference type="InterPro" id="IPR041468">
    <property type="entry name" value="HTH_ParB/Spo0J"/>
</dbReference>
<evidence type="ECO:0000256" key="1">
    <source>
        <dbReference type="ARBA" id="ARBA00006295"/>
    </source>
</evidence>
<evidence type="ECO:0000313" key="6">
    <source>
        <dbReference type="EMBL" id="GFP23140.1"/>
    </source>
</evidence>
<dbReference type="GO" id="GO:0005694">
    <property type="term" value="C:chromosome"/>
    <property type="evidence" value="ECO:0007669"/>
    <property type="project" value="TreeGrafter"/>
</dbReference>
<dbReference type="SUPFAM" id="SSF109709">
    <property type="entry name" value="KorB DNA-binding domain-like"/>
    <property type="match status" value="1"/>
</dbReference>
<protein>
    <submittedName>
        <fullName evidence="6">ParB family transcriptional regulator, chromosome partitioning protein</fullName>
    </submittedName>
</protein>
<keyword evidence="3" id="KW-0238">DNA-binding</keyword>
<dbReference type="Proteomes" id="UP000588083">
    <property type="component" value="Unassembled WGS sequence"/>
</dbReference>
<dbReference type="Pfam" id="PF02195">
    <property type="entry name" value="ParB_N"/>
    <property type="match status" value="1"/>
</dbReference>
<dbReference type="GO" id="GO:0003677">
    <property type="term" value="F:DNA binding"/>
    <property type="evidence" value="ECO:0007669"/>
    <property type="project" value="UniProtKB-KW"/>
</dbReference>
<feature type="domain" description="ParB-like N-terminal" evidence="5">
    <location>
        <begin position="35"/>
        <end position="124"/>
    </location>
</feature>
<gene>
    <name evidence="6" type="ORF">HKBW3S09_00607</name>
    <name evidence="7" type="ORF">HKBW3S34_01531</name>
    <name evidence="8" type="ORF">HKBW3S43_00698</name>
    <name evidence="9" type="ORF">HKBW3S47_00499</name>
</gene>
<dbReference type="GO" id="GO:0007059">
    <property type="term" value="P:chromosome segregation"/>
    <property type="evidence" value="ECO:0007669"/>
    <property type="project" value="UniProtKB-KW"/>
</dbReference>
<dbReference type="EMBL" id="BLSB01000032">
    <property type="protein sequence ID" value="GFP34906.1"/>
    <property type="molecule type" value="Genomic_DNA"/>
</dbReference>
<evidence type="ECO:0000313" key="9">
    <source>
        <dbReference type="EMBL" id="GFP38798.1"/>
    </source>
</evidence>
<dbReference type="Proteomes" id="UP000576480">
    <property type="component" value="Unassembled WGS sequence"/>
</dbReference>
<dbReference type="InterPro" id="IPR036086">
    <property type="entry name" value="ParB/Sulfiredoxin_sf"/>
</dbReference>
<evidence type="ECO:0000259" key="5">
    <source>
        <dbReference type="SMART" id="SM00470"/>
    </source>
</evidence>
<evidence type="ECO:0000313" key="8">
    <source>
        <dbReference type="EMBL" id="GFP34906.1"/>
    </source>
</evidence>